<sequence>MEYENSIINDSWLKGMKEIYKRYENFDEIETNNILCIIFFISKRNEIEEIVKKKYKIVNNTVDIDEINNIVEEYTNEYRIMDIFQSYVPYNHEEMEKKLFDKKPLVIKNVTNKDNIYYPNTTRYLKRMSNLIIFCKENTSMSLFTKRIRIKDSKKTRKNKKIYNIF</sequence>
<dbReference type="EMBL" id="MN738776">
    <property type="protein sequence ID" value="QHS84262.1"/>
    <property type="molecule type" value="Genomic_DNA"/>
</dbReference>
<reference evidence="1" key="1">
    <citation type="journal article" date="2020" name="Nature">
        <title>Giant virus diversity and host interactions through global metagenomics.</title>
        <authorList>
            <person name="Schulz F."/>
            <person name="Roux S."/>
            <person name="Paez-Espino D."/>
            <person name="Jungbluth S."/>
            <person name="Walsh D.A."/>
            <person name="Denef V.J."/>
            <person name="McMahon K.D."/>
            <person name="Konstantinidis K.T."/>
            <person name="Eloe-Fadrosh E.A."/>
            <person name="Kyrpides N.C."/>
            <person name="Woyke T."/>
        </authorList>
    </citation>
    <scope>NUCLEOTIDE SEQUENCE</scope>
    <source>
        <strain evidence="1">GVMAG-S-ERX555965-48</strain>
    </source>
</reference>
<organism evidence="1">
    <name type="scientific">viral metagenome</name>
    <dbReference type="NCBI Taxonomy" id="1070528"/>
    <lineage>
        <taxon>unclassified sequences</taxon>
        <taxon>metagenomes</taxon>
        <taxon>organismal metagenomes</taxon>
    </lineage>
</organism>
<evidence type="ECO:0000313" key="1">
    <source>
        <dbReference type="EMBL" id="QHS84262.1"/>
    </source>
</evidence>
<proteinExistence type="predicted"/>
<dbReference type="AlphaFoldDB" id="A0A6C0AWV5"/>
<accession>A0A6C0AWV5</accession>
<protein>
    <submittedName>
        <fullName evidence="1">Uncharacterized protein</fullName>
    </submittedName>
</protein>
<name>A0A6C0AWV5_9ZZZZ</name>